<keyword evidence="1" id="KW-1133">Transmembrane helix</keyword>
<feature type="transmembrane region" description="Helical" evidence="1">
    <location>
        <begin position="33"/>
        <end position="52"/>
    </location>
</feature>
<dbReference type="OrthoDB" id="335071at2157"/>
<sequence>MPPKPQLFVYYLTAWMLATLIVLTVLNALTLELYFVVALIGLLVVTELTIPVNIQPQWRYRLRWIILAGLIIFGYIVTRRILEILPSDVL</sequence>
<feature type="transmembrane region" description="Helical" evidence="1">
    <location>
        <begin position="64"/>
        <end position="82"/>
    </location>
</feature>
<feature type="transmembrane region" description="Helical" evidence="1">
    <location>
        <begin position="7"/>
        <end position="27"/>
    </location>
</feature>
<dbReference type="Pfam" id="PF26161">
    <property type="entry name" value="DUF8044"/>
    <property type="match status" value="1"/>
</dbReference>
<dbReference type="AlphaFoldDB" id="A0A1H3P723"/>
<keyword evidence="3" id="KW-1185">Reference proteome</keyword>
<dbReference type="Proteomes" id="UP000199079">
    <property type="component" value="Unassembled WGS sequence"/>
</dbReference>
<dbReference type="InterPro" id="IPR058357">
    <property type="entry name" value="DUF8044"/>
</dbReference>
<gene>
    <name evidence="2" type="ORF">SAMN05216564_12020</name>
</gene>
<protein>
    <submittedName>
        <fullName evidence="2">Uncharacterized protein</fullName>
    </submittedName>
</protein>
<dbReference type="EMBL" id="FNPC01000020">
    <property type="protein sequence ID" value="SDY96897.1"/>
    <property type="molecule type" value="Genomic_DNA"/>
</dbReference>
<dbReference type="RefSeq" id="WP_092735431.1">
    <property type="nucleotide sequence ID" value="NZ_FNPC01000020.1"/>
</dbReference>
<organism evidence="2 3">
    <name type="scientific">Halopenitus persicus</name>
    <dbReference type="NCBI Taxonomy" id="1048396"/>
    <lineage>
        <taxon>Archaea</taxon>
        <taxon>Methanobacteriati</taxon>
        <taxon>Methanobacteriota</taxon>
        <taxon>Stenosarchaea group</taxon>
        <taxon>Halobacteria</taxon>
        <taxon>Halobacteriales</taxon>
        <taxon>Haloferacaceae</taxon>
        <taxon>Halopenitus</taxon>
    </lineage>
</organism>
<evidence type="ECO:0000313" key="3">
    <source>
        <dbReference type="Proteomes" id="UP000199079"/>
    </source>
</evidence>
<evidence type="ECO:0000256" key="1">
    <source>
        <dbReference type="SAM" id="Phobius"/>
    </source>
</evidence>
<name>A0A1H3P723_9EURY</name>
<evidence type="ECO:0000313" key="2">
    <source>
        <dbReference type="EMBL" id="SDY96897.1"/>
    </source>
</evidence>
<reference evidence="3" key="1">
    <citation type="submission" date="2016-10" db="EMBL/GenBank/DDBJ databases">
        <authorList>
            <person name="Varghese N."/>
            <person name="Submissions S."/>
        </authorList>
    </citation>
    <scope>NUCLEOTIDE SEQUENCE [LARGE SCALE GENOMIC DNA]</scope>
    <source>
        <strain evidence="3">DC30,IBRC 10041,KCTC 4046</strain>
    </source>
</reference>
<proteinExistence type="predicted"/>
<accession>A0A1H3P723</accession>
<keyword evidence="1" id="KW-0472">Membrane</keyword>
<keyword evidence="1" id="KW-0812">Transmembrane</keyword>